<keyword evidence="1" id="KW-0902">Two-component regulatory system</keyword>
<dbReference type="RefSeq" id="WP_127763457.1">
    <property type="nucleotide sequence ID" value="NZ_SADE01000001.1"/>
</dbReference>
<dbReference type="Proteomes" id="UP000287447">
    <property type="component" value="Unassembled WGS sequence"/>
</dbReference>
<dbReference type="InterPro" id="IPR036641">
    <property type="entry name" value="HPT_dom_sf"/>
</dbReference>
<evidence type="ECO:0000259" key="2">
    <source>
        <dbReference type="Pfam" id="PF01627"/>
    </source>
</evidence>
<proteinExistence type="predicted"/>
<dbReference type="Gene3D" id="1.20.120.160">
    <property type="entry name" value="HPT domain"/>
    <property type="match status" value="1"/>
</dbReference>
<dbReference type="EMBL" id="SADE01000001">
    <property type="protein sequence ID" value="RVU38085.1"/>
    <property type="molecule type" value="Genomic_DNA"/>
</dbReference>
<protein>
    <submittedName>
        <fullName evidence="3">Hpt domain-containing protein</fullName>
    </submittedName>
</protein>
<organism evidence="3 4">
    <name type="scientific">Hwanghaeella grinnelliae</name>
    <dbReference type="NCBI Taxonomy" id="2500179"/>
    <lineage>
        <taxon>Bacteria</taxon>
        <taxon>Pseudomonadati</taxon>
        <taxon>Pseudomonadota</taxon>
        <taxon>Alphaproteobacteria</taxon>
        <taxon>Rhodospirillales</taxon>
        <taxon>Rhodospirillaceae</taxon>
        <taxon>Hwanghaeella</taxon>
    </lineage>
</organism>
<dbReference type="SUPFAM" id="SSF47226">
    <property type="entry name" value="Histidine-containing phosphotransfer domain, HPT domain"/>
    <property type="match status" value="1"/>
</dbReference>
<dbReference type="InterPro" id="IPR008207">
    <property type="entry name" value="Sig_transdc_His_kin_Hpt_dom"/>
</dbReference>
<keyword evidence="4" id="KW-1185">Reference proteome</keyword>
<evidence type="ECO:0000313" key="3">
    <source>
        <dbReference type="EMBL" id="RVU38085.1"/>
    </source>
</evidence>
<gene>
    <name evidence="3" type="ORF">EOI86_01920</name>
</gene>
<dbReference type="Pfam" id="PF01627">
    <property type="entry name" value="Hpt"/>
    <property type="match status" value="1"/>
</dbReference>
<dbReference type="AlphaFoldDB" id="A0A3S2ZAF5"/>
<dbReference type="GO" id="GO:0000160">
    <property type="term" value="P:phosphorelay signal transduction system"/>
    <property type="evidence" value="ECO:0007669"/>
    <property type="project" value="UniProtKB-KW"/>
</dbReference>
<dbReference type="GO" id="GO:0004672">
    <property type="term" value="F:protein kinase activity"/>
    <property type="evidence" value="ECO:0007669"/>
    <property type="project" value="UniProtKB-ARBA"/>
</dbReference>
<evidence type="ECO:0000313" key="4">
    <source>
        <dbReference type="Proteomes" id="UP000287447"/>
    </source>
</evidence>
<name>A0A3S2ZAF5_9PROT</name>
<accession>A0A3S2ZAF5</accession>
<evidence type="ECO:0000256" key="1">
    <source>
        <dbReference type="ARBA" id="ARBA00023012"/>
    </source>
</evidence>
<sequence length="121" mass="12579">MDIQVNPEFEDLLEYAGVDGALFALKEMEAEGPRLIGLIDVGGKSGNLSAVAEAAHSLKSSCAALSMNASAELAKTIETAARSGGGVVLADTAVELRTLFDQELAAIRNFVERRAGNGASR</sequence>
<comment type="caution">
    <text evidence="3">The sequence shown here is derived from an EMBL/GenBank/DDBJ whole genome shotgun (WGS) entry which is preliminary data.</text>
</comment>
<reference evidence="4" key="1">
    <citation type="submission" date="2019-01" db="EMBL/GenBank/DDBJ databases">
        <title>Gri0909 isolated from a small marine red alga.</title>
        <authorList>
            <person name="Kim J."/>
            <person name="Jeong S.E."/>
            <person name="Jeon C.O."/>
        </authorList>
    </citation>
    <scope>NUCLEOTIDE SEQUENCE [LARGE SCALE GENOMIC DNA]</scope>
    <source>
        <strain evidence="4">Gri0909</strain>
    </source>
</reference>
<dbReference type="CDD" id="cd00088">
    <property type="entry name" value="HPT"/>
    <property type="match status" value="1"/>
</dbReference>
<feature type="domain" description="HPt" evidence="2">
    <location>
        <begin position="28"/>
        <end position="108"/>
    </location>
</feature>